<sequence length="201" mass="21527">MFSKKRMARRAPSSEISSDESTQPAVLKFAKPKPALKTRPTEPRSPSASSSSSSSSSADDSDEEQTRDDSLEIMSGTPSGDAAKEVRKQAHRRRTPSPSPPPAPISSFLPQAGAADAQKAEQELKEKFRKFWMASVADGFRDDLEQIHKEPNMTTSRLALLIDSLASGADVYSSSVDGVGAMDISEMGIVLNNGMGQVEGP</sequence>
<gene>
    <name evidence="1" type="ORF">K488DRAFT_75556</name>
</gene>
<keyword evidence="2" id="KW-1185">Reference proteome</keyword>
<reference evidence="1" key="2">
    <citation type="journal article" date="2022" name="New Phytol.">
        <title>Evolutionary transition to the ectomycorrhizal habit in the genomes of a hyperdiverse lineage of mushroom-forming fungi.</title>
        <authorList>
            <person name="Looney B."/>
            <person name="Miyauchi S."/>
            <person name="Morin E."/>
            <person name="Drula E."/>
            <person name="Courty P.E."/>
            <person name="Kohler A."/>
            <person name="Kuo A."/>
            <person name="LaButti K."/>
            <person name="Pangilinan J."/>
            <person name="Lipzen A."/>
            <person name="Riley R."/>
            <person name="Andreopoulos W."/>
            <person name="He G."/>
            <person name="Johnson J."/>
            <person name="Nolan M."/>
            <person name="Tritt A."/>
            <person name="Barry K.W."/>
            <person name="Grigoriev I.V."/>
            <person name="Nagy L.G."/>
            <person name="Hibbett D."/>
            <person name="Henrissat B."/>
            <person name="Matheny P.B."/>
            <person name="Labbe J."/>
            <person name="Martin F.M."/>
        </authorList>
    </citation>
    <scope>NUCLEOTIDE SEQUENCE</scope>
    <source>
        <strain evidence="1">EC-137</strain>
    </source>
</reference>
<proteinExistence type="predicted"/>
<accession>A0ACB8QZ84</accession>
<reference evidence="1" key="1">
    <citation type="submission" date="2021-02" db="EMBL/GenBank/DDBJ databases">
        <authorList>
            <consortium name="DOE Joint Genome Institute"/>
            <person name="Ahrendt S."/>
            <person name="Looney B.P."/>
            <person name="Miyauchi S."/>
            <person name="Morin E."/>
            <person name="Drula E."/>
            <person name="Courty P.E."/>
            <person name="Chicoki N."/>
            <person name="Fauchery L."/>
            <person name="Kohler A."/>
            <person name="Kuo A."/>
            <person name="Labutti K."/>
            <person name="Pangilinan J."/>
            <person name="Lipzen A."/>
            <person name="Riley R."/>
            <person name="Andreopoulos W."/>
            <person name="He G."/>
            <person name="Johnson J."/>
            <person name="Barry K.W."/>
            <person name="Grigoriev I.V."/>
            <person name="Nagy L."/>
            <person name="Hibbett D."/>
            <person name="Henrissat B."/>
            <person name="Matheny P.B."/>
            <person name="Labbe J."/>
            <person name="Martin F."/>
        </authorList>
    </citation>
    <scope>NUCLEOTIDE SEQUENCE</scope>
    <source>
        <strain evidence="1">EC-137</strain>
    </source>
</reference>
<comment type="caution">
    <text evidence="1">The sequence shown here is derived from an EMBL/GenBank/DDBJ whole genome shotgun (WGS) entry which is preliminary data.</text>
</comment>
<organism evidence="1 2">
    <name type="scientific">Vararia minispora EC-137</name>
    <dbReference type="NCBI Taxonomy" id="1314806"/>
    <lineage>
        <taxon>Eukaryota</taxon>
        <taxon>Fungi</taxon>
        <taxon>Dikarya</taxon>
        <taxon>Basidiomycota</taxon>
        <taxon>Agaricomycotina</taxon>
        <taxon>Agaricomycetes</taxon>
        <taxon>Russulales</taxon>
        <taxon>Lachnocladiaceae</taxon>
        <taxon>Vararia</taxon>
    </lineage>
</organism>
<evidence type="ECO:0000313" key="2">
    <source>
        <dbReference type="Proteomes" id="UP000814128"/>
    </source>
</evidence>
<name>A0ACB8QZ84_9AGAM</name>
<protein>
    <submittedName>
        <fullName evidence="1">Uncharacterized protein</fullName>
    </submittedName>
</protein>
<evidence type="ECO:0000313" key="1">
    <source>
        <dbReference type="EMBL" id="KAI0036972.1"/>
    </source>
</evidence>
<dbReference type="Proteomes" id="UP000814128">
    <property type="component" value="Unassembled WGS sequence"/>
</dbReference>
<dbReference type="EMBL" id="MU273466">
    <property type="protein sequence ID" value="KAI0036972.1"/>
    <property type="molecule type" value="Genomic_DNA"/>
</dbReference>